<dbReference type="PROSITE" id="PS00347">
    <property type="entry name" value="ZF_PARP_1"/>
    <property type="match status" value="1"/>
</dbReference>
<dbReference type="RefSeq" id="XP_015592970.1">
    <property type="nucleotide sequence ID" value="XM_015737484.2"/>
</dbReference>
<keyword evidence="17" id="KW-0131">Cell cycle</keyword>
<organism evidence="26 27">
    <name type="scientific">Cephus cinctus</name>
    <name type="common">Wheat stem sawfly</name>
    <dbReference type="NCBI Taxonomy" id="211228"/>
    <lineage>
        <taxon>Eukaryota</taxon>
        <taxon>Metazoa</taxon>
        <taxon>Ecdysozoa</taxon>
        <taxon>Arthropoda</taxon>
        <taxon>Hexapoda</taxon>
        <taxon>Insecta</taxon>
        <taxon>Pterygota</taxon>
        <taxon>Neoptera</taxon>
        <taxon>Endopterygota</taxon>
        <taxon>Hymenoptera</taxon>
        <taxon>Cephoidea</taxon>
        <taxon>Cephidae</taxon>
        <taxon>Cephus</taxon>
    </lineage>
</organism>
<dbReference type="GO" id="GO:0006310">
    <property type="term" value="P:DNA recombination"/>
    <property type="evidence" value="ECO:0007669"/>
    <property type="project" value="UniProtKB-KW"/>
</dbReference>
<dbReference type="PROSITE" id="PS50160">
    <property type="entry name" value="DNA_LIGASE_A3"/>
    <property type="match status" value="1"/>
</dbReference>
<dbReference type="InterPro" id="IPR000977">
    <property type="entry name" value="DNA_ligase_ATP-dep"/>
</dbReference>
<accession>A0AAJ7BS19</accession>
<keyword evidence="26" id="KW-1185">Reference proteome</keyword>
<dbReference type="Gene3D" id="3.30.470.30">
    <property type="entry name" value="DNA ligase/mRNA capping enzyme"/>
    <property type="match status" value="1"/>
</dbReference>
<evidence type="ECO:0000256" key="13">
    <source>
        <dbReference type="ARBA" id="ARBA00022842"/>
    </source>
</evidence>
<dbReference type="SUPFAM" id="SSF56091">
    <property type="entry name" value="DNA ligase/mRNA capping enzyme, catalytic domain"/>
    <property type="match status" value="1"/>
</dbReference>
<keyword evidence="10" id="KW-0863">Zinc-finger</keyword>
<dbReference type="PROSITE" id="PS50064">
    <property type="entry name" value="ZF_PARP_2"/>
    <property type="match status" value="1"/>
</dbReference>
<dbReference type="InterPro" id="IPR001357">
    <property type="entry name" value="BRCT_dom"/>
</dbReference>
<dbReference type="InterPro" id="IPR036957">
    <property type="entry name" value="Znf_PARP_sf"/>
</dbReference>
<evidence type="ECO:0000259" key="25">
    <source>
        <dbReference type="PROSITE" id="PS50172"/>
    </source>
</evidence>
<evidence type="ECO:0000256" key="14">
    <source>
        <dbReference type="ARBA" id="ARBA00023172"/>
    </source>
</evidence>
<dbReference type="SUPFAM" id="SSF57716">
    <property type="entry name" value="Glucocorticoid receptor-like (DNA-binding domain)"/>
    <property type="match status" value="1"/>
</dbReference>
<dbReference type="Gene3D" id="3.40.50.10190">
    <property type="entry name" value="BRCT domain"/>
    <property type="match status" value="1"/>
</dbReference>
<feature type="coiled-coil region" evidence="21">
    <location>
        <begin position="807"/>
        <end position="834"/>
    </location>
</feature>
<keyword evidence="16" id="KW-0539">Nucleus</keyword>
<keyword evidence="8 19" id="KW-0547">Nucleotide-binding</keyword>
<dbReference type="InterPro" id="IPR001510">
    <property type="entry name" value="Znf_PARP"/>
</dbReference>
<keyword evidence="12 19" id="KW-0067">ATP-binding</keyword>
<proteinExistence type="inferred from homology"/>
<evidence type="ECO:0000256" key="9">
    <source>
        <dbReference type="ARBA" id="ARBA00022763"/>
    </source>
</evidence>
<evidence type="ECO:0000256" key="15">
    <source>
        <dbReference type="ARBA" id="ARBA00023204"/>
    </source>
</evidence>
<comment type="catalytic activity">
    <reaction evidence="18 19">
        <text>ATP + (deoxyribonucleotide)n-3'-hydroxyl + 5'-phospho-(deoxyribonucleotide)m = (deoxyribonucleotide)n+m + AMP + diphosphate.</text>
        <dbReference type="EC" id="6.5.1.1"/>
    </reaction>
</comment>
<dbReference type="GO" id="GO:0051301">
    <property type="term" value="P:cell division"/>
    <property type="evidence" value="ECO:0007669"/>
    <property type="project" value="UniProtKB-KW"/>
</dbReference>
<dbReference type="Gene3D" id="3.30.1740.10">
    <property type="entry name" value="Zinc finger, PARP-type"/>
    <property type="match status" value="1"/>
</dbReference>
<dbReference type="PROSITE" id="PS00333">
    <property type="entry name" value="DNA_LIGASE_A2"/>
    <property type="match status" value="1"/>
</dbReference>
<evidence type="ECO:0000256" key="5">
    <source>
        <dbReference type="ARBA" id="ARBA00022618"/>
    </source>
</evidence>
<evidence type="ECO:0000256" key="10">
    <source>
        <dbReference type="ARBA" id="ARBA00022771"/>
    </source>
</evidence>
<dbReference type="FunFam" id="2.40.50.140:FF:000085">
    <property type="entry name" value="DNA ligase"/>
    <property type="match status" value="1"/>
</dbReference>
<sequence>MADYTGDEKPFFVERAKSGRAKCRKCKCSIEKDTVRLAKIQSNPFGDGLMKAWHHVTCLFEVFSKQRPQTKKIDDPLTDVGGWEDLSDQDKELVWAELKNAAWYKTPPGKQQGISKDEIAESSEARDERAPEKKQDLSSDSKPVRRKLTKRGSSNAQNSSIEKVPDNLEIASEKCSVTKDDMFREFRRLCADIANMSAYTEKTELIRNMFTHGSRNGTFQGDVLLWCRMLLPAVTKRIYNLQNKQLIKLFSRLFSQDENEMLEHLEQGDVAETVRCFFEDSDVVRPNRQSVLTLKEVDQFLENLSKLTREDDQVQHFASIVDRCTSNDLKMIVRLIKHDLRINAGPKHILEAIHEEAYRAFQVSMDLNTVISRFVNPPSSNTSNASSSSNLASPSTLSKVTVVLMTPVLPMLAESCTSVEMAMKKCPLGMLSEVKYDGERVQVHKRGSEFRYYSRSLKPVMLHKINHFKDYIPKAFPSADDLILDSEILMINTKTGQPLPFGTLGVHKKAQFKDANVCLFVFDCLYYNGDVLIDQPMITRRKILEEKITPIPNRIQLSQIEEIHDRKALAEMIVRILKMGLEGLVLKDITGKYEPGRRHWLKVKKDYLFEGAMADSADLVVLGAWYGTGQKGGMMSIFLMGCYDEERDCWLTVTKVHTGHDDATLAQLQSELDMVKISKDPNLVPKWLKANKPMIPDFVAKDPKKQPVWEITGAEFTNQGVHTADGISIRFPRVTRIRHDKDWKTATSLAYLRILFKRSSESMDFSLLLGNTSNEDKSEIKPGTLNIFAGTSTTSVRDSTRQTMKSINGVNKRKERYESEEESAETSMTELKKINGKKIKSEKKCHLDFMTTSSSKLQAGSSLKNENTDKPIQKIEQNFYEDIKVKQESPSSLLIYDLPTDSETEAESEDNERSEYYTYMNRSRCLGSFKNVRAILVPDIEGSKRAELHKKLKTLGVTVLEKKNRSMATHVIHQAKTIRQDESEIFRDYGKEALHVCESWVEESVKQARPVKMEPHAVILLPFYCSCRHPQL</sequence>
<dbReference type="PROSITE" id="PS00697">
    <property type="entry name" value="DNA_LIGASE_A1"/>
    <property type="match status" value="1"/>
</dbReference>
<dbReference type="Proteomes" id="UP000694920">
    <property type="component" value="Unplaced"/>
</dbReference>
<keyword evidence="4 19" id="KW-0436">Ligase</keyword>
<dbReference type="GO" id="GO:0071897">
    <property type="term" value="P:DNA biosynthetic process"/>
    <property type="evidence" value="ECO:0007669"/>
    <property type="project" value="InterPro"/>
</dbReference>
<evidence type="ECO:0000256" key="22">
    <source>
        <dbReference type="SAM" id="MobiDB-lite"/>
    </source>
</evidence>
<dbReference type="NCBIfam" id="TIGR00574">
    <property type="entry name" value="dnl1"/>
    <property type="match status" value="1"/>
</dbReference>
<keyword evidence="9 19" id="KW-0227">DNA damage</keyword>
<evidence type="ECO:0000313" key="26">
    <source>
        <dbReference type="Proteomes" id="UP000694920"/>
    </source>
</evidence>
<feature type="compositionally biased region" description="Polar residues" evidence="22">
    <location>
        <begin position="151"/>
        <end position="161"/>
    </location>
</feature>
<dbReference type="GO" id="GO:0003677">
    <property type="term" value="F:DNA binding"/>
    <property type="evidence" value="ECO:0007669"/>
    <property type="project" value="InterPro"/>
</dbReference>
<evidence type="ECO:0000256" key="17">
    <source>
        <dbReference type="ARBA" id="ARBA00023306"/>
    </source>
</evidence>
<dbReference type="InterPro" id="IPR012340">
    <property type="entry name" value="NA-bd_OB-fold"/>
</dbReference>
<evidence type="ECO:0000259" key="24">
    <source>
        <dbReference type="PROSITE" id="PS50160"/>
    </source>
</evidence>
<feature type="domain" description="BRCT" evidence="25">
    <location>
        <begin position="929"/>
        <end position="1018"/>
    </location>
</feature>
<dbReference type="RefSeq" id="XP_024939790.1">
    <property type="nucleotide sequence ID" value="XM_025084022.1"/>
</dbReference>
<gene>
    <name evidence="27 28" type="primary">LOC107266720</name>
</gene>
<dbReference type="SUPFAM" id="SSF50249">
    <property type="entry name" value="Nucleic acid-binding proteins"/>
    <property type="match status" value="1"/>
</dbReference>
<dbReference type="InterPro" id="IPR012309">
    <property type="entry name" value="DNA_ligase_ATP-dep_C"/>
</dbReference>
<dbReference type="GO" id="GO:0070421">
    <property type="term" value="C:DNA ligase III-XRCC1 complex"/>
    <property type="evidence" value="ECO:0007669"/>
    <property type="project" value="TreeGrafter"/>
</dbReference>
<dbReference type="GO" id="GO:0006273">
    <property type="term" value="P:lagging strand elongation"/>
    <property type="evidence" value="ECO:0007669"/>
    <property type="project" value="TreeGrafter"/>
</dbReference>
<evidence type="ECO:0000256" key="12">
    <source>
        <dbReference type="ARBA" id="ARBA00022840"/>
    </source>
</evidence>
<dbReference type="SMART" id="SM01336">
    <property type="entry name" value="zf-PARP"/>
    <property type="match status" value="1"/>
</dbReference>
<dbReference type="FunFam" id="1.10.3260.10:FF:000002">
    <property type="entry name" value="DNA ligase"/>
    <property type="match status" value="1"/>
</dbReference>
<evidence type="ECO:0000259" key="23">
    <source>
        <dbReference type="PROSITE" id="PS50064"/>
    </source>
</evidence>
<dbReference type="SUPFAM" id="SSF117018">
    <property type="entry name" value="ATP-dependent DNA ligase DNA-binding domain"/>
    <property type="match status" value="1"/>
</dbReference>
<keyword evidence="14 19" id="KW-0233">DNA recombination</keyword>
<feature type="domain" description="PARP-type" evidence="23">
    <location>
        <begin position="11"/>
        <end position="102"/>
    </location>
</feature>
<dbReference type="SUPFAM" id="SSF52113">
    <property type="entry name" value="BRCT domain"/>
    <property type="match status" value="1"/>
</dbReference>
<dbReference type="InterPro" id="IPR012308">
    <property type="entry name" value="DNA_ligase_ATP-dep_N"/>
</dbReference>
<dbReference type="Gene3D" id="3.30.1490.70">
    <property type="match status" value="1"/>
</dbReference>
<keyword evidence="7" id="KW-0479">Metal-binding</keyword>
<dbReference type="Pfam" id="PF16759">
    <property type="entry name" value="LIG3_BRCT"/>
    <property type="match status" value="1"/>
</dbReference>
<comment type="cofactor">
    <cofactor evidence="1">
        <name>Mg(2+)</name>
        <dbReference type="ChEBI" id="CHEBI:18420"/>
    </cofactor>
</comment>
<keyword evidence="5" id="KW-0132">Cell division</keyword>
<dbReference type="CDD" id="cd07902">
    <property type="entry name" value="Adenylation_DNA_ligase_III"/>
    <property type="match status" value="1"/>
</dbReference>
<dbReference type="InterPro" id="IPR016059">
    <property type="entry name" value="DNA_ligase_ATP-dep_CS"/>
</dbReference>
<protein>
    <recommendedName>
        <fullName evidence="19">DNA ligase</fullName>
        <ecNumber evidence="19">6.5.1.1</ecNumber>
    </recommendedName>
</protein>
<dbReference type="InterPro" id="IPR036420">
    <property type="entry name" value="BRCT_dom_sf"/>
</dbReference>
<dbReference type="GO" id="GO:0006302">
    <property type="term" value="P:double-strand break repair"/>
    <property type="evidence" value="ECO:0007669"/>
    <property type="project" value="TreeGrafter"/>
</dbReference>
<evidence type="ECO:0000256" key="2">
    <source>
        <dbReference type="ARBA" id="ARBA00004123"/>
    </source>
</evidence>
<comment type="subcellular location">
    <subcellularLocation>
        <location evidence="2">Nucleus</location>
    </subcellularLocation>
</comment>
<dbReference type="GO" id="GO:0008270">
    <property type="term" value="F:zinc ion binding"/>
    <property type="evidence" value="ECO:0007669"/>
    <property type="project" value="UniProtKB-KW"/>
</dbReference>
<evidence type="ECO:0000256" key="4">
    <source>
        <dbReference type="ARBA" id="ARBA00022598"/>
    </source>
</evidence>
<evidence type="ECO:0000256" key="1">
    <source>
        <dbReference type="ARBA" id="ARBA00001946"/>
    </source>
</evidence>
<dbReference type="Gene3D" id="1.10.3260.10">
    <property type="entry name" value="DNA ligase, ATP-dependent, N-terminal domain"/>
    <property type="match status" value="1"/>
</dbReference>
<evidence type="ECO:0000256" key="21">
    <source>
        <dbReference type="SAM" id="Coils"/>
    </source>
</evidence>
<dbReference type="GeneID" id="107266720"/>
<keyword evidence="13" id="KW-0460">Magnesium</keyword>
<dbReference type="Pfam" id="PF00645">
    <property type="entry name" value="zf-PARP"/>
    <property type="match status" value="1"/>
</dbReference>
<dbReference type="Gene3D" id="2.40.50.140">
    <property type="entry name" value="Nucleic acid-binding proteins"/>
    <property type="match status" value="1"/>
</dbReference>
<evidence type="ECO:0000256" key="7">
    <source>
        <dbReference type="ARBA" id="ARBA00022723"/>
    </source>
</evidence>
<evidence type="ECO:0000256" key="16">
    <source>
        <dbReference type="ARBA" id="ARBA00023242"/>
    </source>
</evidence>
<evidence type="ECO:0000256" key="11">
    <source>
        <dbReference type="ARBA" id="ARBA00022833"/>
    </source>
</evidence>
<dbReference type="InterPro" id="IPR050191">
    <property type="entry name" value="ATP-dep_DNA_ligase"/>
</dbReference>
<dbReference type="GO" id="GO:0003910">
    <property type="term" value="F:DNA ligase (ATP) activity"/>
    <property type="evidence" value="ECO:0007669"/>
    <property type="project" value="UniProtKB-EC"/>
</dbReference>
<dbReference type="GO" id="GO:0005524">
    <property type="term" value="F:ATP binding"/>
    <property type="evidence" value="ECO:0007669"/>
    <property type="project" value="UniProtKB-KW"/>
</dbReference>
<dbReference type="PANTHER" id="PTHR45674">
    <property type="entry name" value="DNA LIGASE 1/3 FAMILY MEMBER"/>
    <property type="match status" value="1"/>
</dbReference>
<evidence type="ECO:0000313" key="28">
    <source>
        <dbReference type="RefSeq" id="XP_024939790.1"/>
    </source>
</evidence>
<comment type="similarity">
    <text evidence="3 20">Belongs to the ATP-dependent DNA ligase family.</text>
</comment>
<keyword evidence="6" id="KW-0235">DNA replication</keyword>
<evidence type="ECO:0000256" key="19">
    <source>
        <dbReference type="RuleBase" id="RU000617"/>
    </source>
</evidence>
<evidence type="ECO:0000256" key="3">
    <source>
        <dbReference type="ARBA" id="ARBA00007572"/>
    </source>
</evidence>
<dbReference type="FunFam" id="3.30.470.30:FF:000003">
    <property type="entry name" value="DNA ligase"/>
    <property type="match status" value="1"/>
</dbReference>
<dbReference type="InterPro" id="IPR031916">
    <property type="entry name" value="LIG3_BRCT"/>
</dbReference>
<dbReference type="KEGG" id="ccin:107266720"/>
<evidence type="ECO:0000256" key="6">
    <source>
        <dbReference type="ARBA" id="ARBA00022705"/>
    </source>
</evidence>
<dbReference type="Pfam" id="PF01068">
    <property type="entry name" value="DNA_ligase_A_M"/>
    <property type="match status" value="1"/>
</dbReference>
<feature type="compositionally biased region" description="Basic and acidic residues" evidence="22">
    <location>
        <begin position="115"/>
        <end position="143"/>
    </location>
</feature>
<keyword evidence="11" id="KW-0862">Zinc</keyword>
<dbReference type="AlphaFoldDB" id="A0AAJ7BS19"/>
<evidence type="ECO:0000313" key="27">
    <source>
        <dbReference type="RefSeq" id="XP_015592970.1"/>
    </source>
</evidence>
<dbReference type="CDD" id="cd07967">
    <property type="entry name" value="OBF_DNA_ligase_III"/>
    <property type="match status" value="1"/>
</dbReference>
<dbReference type="EC" id="6.5.1.1" evidence="19"/>
<keyword evidence="15 19" id="KW-0234">DNA repair</keyword>
<dbReference type="InterPro" id="IPR036599">
    <property type="entry name" value="DNA_ligase_N_sf"/>
</dbReference>
<dbReference type="InterPro" id="IPR012310">
    <property type="entry name" value="DNA_ligase_ATP-dep_cent"/>
</dbReference>
<dbReference type="PANTHER" id="PTHR45674:SF9">
    <property type="entry name" value="DNA LIGASE 3"/>
    <property type="match status" value="1"/>
</dbReference>
<evidence type="ECO:0000256" key="8">
    <source>
        <dbReference type="ARBA" id="ARBA00022741"/>
    </source>
</evidence>
<dbReference type="Pfam" id="PF04679">
    <property type="entry name" value="DNA_ligase_A_C"/>
    <property type="match status" value="1"/>
</dbReference>
<keyword evidence="21" id="KW-0175">Coiled coil</keyword>
<evidence type="ECO:0000256" key="20">
    <source>
        <dbReference type="RuleBase" id="RU004196"/>
    </source>
</evidence>
<dbReference type="PROSITE" id="PS50172">
    <property type="entry name" value="BRCT"/>
    <property type="match status" value="1"/>
</dbReference>
<feature type="domain" description="ATP-dependent DNA ligase family profile" evidence="24">
    <location>
        <begin position="510"/>
        <end position="644"/>
    </location>
</feature>
<feature type="region of interest" description="Disordered" evidence="22">
    <location>
        <begin position="106"/>
        <end position="165"/>
    </location>
</feature>
<name>A0AAJ7BS19_CEPCN</name>
<reference evidence="27 28" key="1">
    <citation type="submission" date="2025-04" db="UniProtKB">
        <authorList>
            <consortium name="RefSeq"/>
        </authorList>
    </citation>
    <scope>IDENTIFICATION</scope>
</reference>
<dbReference type="CTD" id="41518"/>
<evidence type="ECO:0000256" key="18">
    <source>
        <dbReference type="ARBA" id="ARBA00034003"/>
    </source>
</evidence>
<dbReference type="Pfam" id="PF04675">
    <property type="entry name" value="DNA_ligase_A_N"/>
    <property type="match status" value="1"/>
</dbReference>